<dbReference type="KEGG" id="tdf:H9L22_00645"/>
<evidence type="ECO:0000256" key="1">
    <source>
        <dbReference type="SAM" id="MobiDB-lite"/>
    </source>
</evidence>
<proteinExistence type="predicted"/>
<dbReference type="EMBL" id="CP060789">
    <property type="protein sequence ID" value="QNP56078.1"/>
    <property type="molecule type" value="Genomic_DNA"/>
</dbReference>
<evidence type="ECO:0008006" key="5">
    <source>
        <dbReference type="Google" id="ProtNLM"/>
    </source>
</evidence>
<feature type="region of interest" description="Disordered" evidence="1">
    <location>
        <begin position="22"/>
        <end position="111"/>
    </location>
</feature>
<dbReference type="AlphaFoldDB" id="A0A7H0H6B2"/>
<reference evidence="3 4" key="1">
    <citation type="submission" date="2020-08" db="EMBL/GenBank/DDBJ databases">
        <title>Genome sequence of Tessaracoccus defluvii JCM 17540T.</title>
        <authorList>
            <person name="Hyun D.-W."/>
            <person name="Bae J.-W."/>
        </authorList>
    </citation>
    <scope>NUCLEOTIDE SEQUENCE [LARGE SCALE GENOMIC DNA]</scope>
    <source>
        <strain evidence="3 4">JCM 17540</strain>
    </source>
</reference>
<name>A0A7H0H6B2_9ACTN</name>
<keyword evidence="2" id="KW-0732">Signal</keyword>
<evidence type="ECO:0000313" key="3">
    <source>
        <dbReference type="EMBL" id="QNP56078.1"/>
    </source>
</evidence>
<feature type="chain" id="PRO_5038598665" description="Lipoprotein" evidence="2">
    <location>
        <begin position="22"/>
        <end position="208"/>
    </location>
</feature>
<evidence type="ECO:0000313" key="4">
    <source>
        <dbReference type="Proteomes" id="UP000516117"/>
    </source>
</evidence>
<feature type="compositionally biased region" description="Low complexity" evidence="1">
    <location>
        <begin position="24"/>
        <end position="89"/>
    </location>
</feature>
<feature type="signal peptide" evidence="2">
    <location>
        <begin position="1"/>
        <end position="21"/>
    </location>
</feature>
<dbReference type="RefSeq" id="WP_187721197.1">
    <property type="nucleotide sequence ID" value="NZ_BAABBL010000016.1"/>
</dbReference>
<dbReference type="PROSITE" id="PS51257">
    <property type="entry name" value="PROKAR_LIPOPROTEIN"/>
    <property type="match status" value="1"/>
</dbReference>
<keyword evidence="4" id="KW-1185">Reference proteome</keyword>
<protein>
    <recommendedName>
        <fullName evidence="5">Lipoprotein</fullName>
    </recommendedName>
</protein>
<dbReference type="Proteomes" id="UP000516117">
    <property type="component" value="Chromosome"/>
</dbReference>
<accession>A0A7H0H6B2</accession>
<sequence>MIRLVSSIVACVVLTACSGPAPEPSMVASVSPSSVAPESSASVSPSSASPVSSVSPSVGLPTASPSPGAAATPASTTTPGGGTSTIAGPLPENQPPPKQTTKPPVAGCGVSQSDVEPLYHTFARVVDSVGRPDQGSYTGPLVTLVDSLGREAADACPGGDLVQQMAGLARQIDQAAKDGNPDLDGINEFRLTGNDWLDGLGLLPSLLS</sequence>
<gene>
    <name evidence="3" type="ORF">H9L22_00645</name>
</gene>
<organism evidence="3 4">
    <name type="scientific">Tessaracoccus defluvii</name>
    <dbReference type="NCBI Taxonomy" id="1285901"/>
    <lineage>
        <taxon>Bacteria</taxon>
        <taxon>Bacillati</taxon>
        <taxon>Actinomycetota</taxon>
        <taxon>Actinomycetes</taxon>
        <taxon>Propionibacteriales</taxon>
        <taxon>Propionibacteriaceae</taxon>
        <taxon>Tessaracoccus</taxon>
    </lineage>
</organism>
<evidence type="ECO:0000256" key="2">
    <source>
        <dbReference type="SAM" id="SignalP"/>
    </source>
</evidence>